<protein>
    <submittedName>
        <fullName evidence="2">Uncharacterized protein</fullName>
    </submittedName>
</protein>
<organism evidence="2 3">
    <name type="scientific">Apodospora peruviana</name>
    <dbReference type="NCBI Taxonomy" id="516989"/>
    <lineage>
        <taxon>Eukaryota</taxon>
        <taxon>Fungi</taxon>
        <taxon>Dikarya</taxon>
        <taxon>Ascomycota</taxon>
        <taxon>Pezizomycotina</taxon>
        <taxon>Sordariomycetes</taxon>
        <taxon>Sordariomycetidae</taxon>
        <taxon>Sordariales</taxon>
        <taxon>Lasiosphaeriaceae</taxon>
        <taxon>Apodospora</taxon>
    </lineage>
</organism>
<dbReference type="AlphaFoldDB" id="A0AAE0IM26"/>
<dbReference type="Proteomes" id="UP001283341">
    <property type="component" value="Unassembled WGS sequence"/>
</dbReference>
<name>A0AAE0IM26_9PEZI</name>
<comment type="caution">
    <text evidence="2">The sequence shown here is derived from an EMBL/GenBank/DDBJ whole genome shotgun (WGS) entry which is preliminary data.</text>
</comment>
<evidence type="ECO:0000313" key="2">
    <source>
        <dbReference type="EMBL" id="KAK3326841.1"/>
    </source>
</evidence>
<gene>
    <name evidence="2" type="ORF">B0H66DRAFT_169991</name>
</gene>
<feature type="signal peptide" evidence="1">
    <location>
        <begin position="1"/>
        <end position="18"/>
    </location>
</feature>
<accession>A0AAE0IM26</accession>
<proteinExistence type="predicted"/>
<reference evidence="2" key="2">
    <citation type="submission" date="2023-06" db="EMBL/GenBank/DDBJ databases">
        <authorList>
            <consortium name="Lawrence Berkeley National Laboratory"/>
            <person name="Haridas S."/>
            <person name="Hensen N."/>
            <person name="Bonometti L."/>
            <person name="Westerberg I."/>
            <person name="Brannstrom I.O."/>
            <person name="Guillou S."/>
            <person name="Cros-Aarteil S."/>
            <person name="Calhoun S."/>
            <person name="Kuo A."/>
            <person name="Mondo S."/>
            <person name="Pangilinan J."/>
            <person name="Riley R."/>
            <person name="Labutti K."/>
            <person name="Andreopoulos B."/>
            <person name="Lipzen A."/>
            <person name="Chen C."/>
            <person name="Yanf M."/>
            <person name="Daum C."/>
            <person name="Ng V."/>
            <person name="Clum A."/>
            <person name="Steindorff A."/>
            <person name="Ohm R."/>
            <person name="Martin F."/>
            <person name="Silar P."/>
            <person name="Natvig D."/>
            <person name="Lalanne C."/>
            <person name="Gautier V."/>
            <person name="Ament-Velasquez S.L."/>
            <person name="Kruys A."/>
            <person name="Hutchinson M.I."/>
            <person name="Powell A.J."/>
            <person name="Barry K."/>
            <person name="Miller A.N."/>
            <person name="Grigoriev I.V."/>
            <person name="Debuchy R."/>
            <person name="Gladieux P."/>
            <person name="Thoren M.H."/>
            <person name="Johannesson H."/>
        </authorList>
    </citation>
    <scope>NUCLEOTIDE SEQUENCE</scope>
    <source>
        <strain evidence="2">CBS 118394</strain>
    </source>
</reference>
<evidence type="ECO:0000313" key="3">
    <source>
        <dbReference type="Proteomes" id="UP001283341"/>
    </source>
</evidence>
<keyword evidence="1" id="KW-0732">Signal</keyword>
<keyword evidence="3" id="KW-1185">Reference proteome</keyword>
<evidence type="ECO:0000256" key="1">
    <source>
        <dbReference type="SAM" id="SignalP"/>
    </source>
</evidence>
<feature type="chain" id="PRO_5041991059" evidence="1">
    <location>
        <begin position="19"/>
        <end position="181"/>
    </location>
</feature>
<dbReference type="EMBL" id="JAUEDM010000002">
    <property type="protein sequence ID" value="KAK3326841.1"/>
    <property type="molecule type" value="Genomic_DNA"/>
</dbReference>
<reference evidence="2" key="1">
    <citation type="journal article" date="2023" name="Mol. Phylogenet. Evol.">
        <title>Genome-scale phylogeny and comparative genomics of the fungal order Sordariales.</title>
        <authorList>
            <person name="Hensen N."/>
            <person name="Bonometti L."/>
            <person name="Westerberg I."/>
            <person name="Brannstrom I.O."/>
            <person name="Guillou S."/>
            <person name="Cros-Aarteil S."/>
            <person name="Calhoun S."/>
            <person name="Haridas S."/>
            <person name="Kuo A."/>
            <person name="Mondo S."/>
            <person name="Pangilinan J."/>
            <person name="Riley R."/>
            <person name="LaButti K."/>
            <person name="Andreopoulos B."/>
            <person name="Lipzen A."/>
            <person name="Chen C."/>
            <person name="Yan M."/>
            <person name="Daum C."/>
            <person name="Ng V."/>
            <person name="Clum A."/>
            <person name="Steindorff A."/>
            <person name="Ohm R.A."/>
            <person name="Martin F."/>
            <person name="Silar P."/>
            <person name="Natvig D.O."/>
            <person name="Lalanne C."/>
            <person name="Gautier V."/>
            <person name="Ament-Velasquez S.L."/>
            <person name="Kruys A."/>
            <person name="Hutchinson M.I."/>
            <person name="Powell A.J."/>
            <person name="Barry K."/>
            <person name="Miller A.N."/>
            <person name="Grigoriev I.V."/>
            <person name="Debuchy R."/>
            <person name="Gladieux P."/>
            <person name="Hiltunen Thoren M."/>
            <person name="Johannesson H."/>
        </authorList>
    </citation>
    <scope>NUCLEOTIDE SEQUENCE</scope>
    <source>
        <strain evidence="2">CBS 118394</strain>
    </source>
</reference>
<sequence length="181" mass="19025">MQLVNLTVLLGLAASVSAIDAALRVRGGCDSRGGGAVCTNLNPNTCCGVPSGSYSSLVFYAVPKNWFLELRGHEGGNCGRVKTVDTLFGGTERCLNSGPYTGAGYSFLSRKRGEKIEADECSASATPCTPVAPDQLFLADGQKYNIVDMEIGLLEELTGLMENGSTKADIPAVFKTFEISA</sequence>